<proteinExistence type="predicted"/>
<reference evidence="2 3" key="1">
    <citation type="journal article" date="2024" name="Nat. Commun.">
        <title>Phylogenomics reveals the evolutionary origins of lichenization in chlorophyte algae.</title>
        <authorList>
            <person name="Puginier C."/>
            <person name="Libourel C."/>
            <person name="Otte J."/>
            <person name="Skaloud P."/>
            <person name="Haon M."/>
            <person name="Grisel S."/>
            <person name="Petersen M."/>
            <person name="Berrin J.G."/>
            <person name="Delaux P.M."/>
            <person name="Dal Grande F."/>
            <person name="Keller J."/>
        </authorList>
    </citation>
    <scope>NUCLEOTIDE SEQUENCE [LARGE SCALE GENOMIC DNA]</scope>
    <source>
        <strain evidence="2 3">SAG 2036</strain>
    </source>
</reference>
<evidence type="ECO:0000313" key="2">
    <source>
        <dbReference type="EMBL" id="KAK9795217.1"/>
    </source>
</evidence>
<keyword evidence="3" id="KW-1185">Reference proteome</keyword>
<evidence type="ECO:0000313" key="3">
    <source>
        <dbReference type="Proteomes" id="UP001465755"/>
    </source>
</evidence>
<accession>A0AAW1NQG7</accession>
<name>A0AAW1NQG7_9CHLO</name>
<evidence type="ECO:0000256" key="1">
    <source>
        <dbReference type="SAM" id="MobiDB-lite"/>
    </source>
</evidence>
<organism evidence="2 3">
    <name type="scientific">Symbiochloris irregularis</name>
    <dbReference type="NCBI Taxonomy" id="706552"/>
    <lineage>
        <taxon>Eukaryota</taxon>
        <taxon>Viridiplantae</taxon>
        <taxon>Chlorophyta</taxon>
        <taxon>core chlorophytes</taxon>
        <taxon>Trebouxiophyceae</taxon>
        <taxon>Trebouxiales</taxon>
        <taxon>Trebouxiaceae</taxon>
        <taxon>Symbiochloris</taxon>
    </lineage>
</organism>
<protein>
    <submittedName>
        <fullName evidence="2">Uncharacterized protein</fullName>
    </submittedName>
</protein>
<feature type="region of interest" description="Disordered" evidence="1">
    <location>
        <begin position="29"/>
        <end position="89"/>
    </location>
</feature>
<feature type="compositionally biased region" description="Basic residues" evidence="1">
    <location>
        <begin position="31"/>
        <end position="46"/>
    </location>
</feature>
<gene>
    <name evidence="2" type="ORF">WJX73_003499</name>
</gene>
<dbReference type="AlphaFoldDB" id="A0AAW1NQG7"/>
<feature type="compositionally biased region" description="Basic and acidic residues" evidence="1">
    <location>
        <begin position="47"/>
        <end position="70"/>
    </location>
</feature>
<dbReference type="EMBL" id="JALJOQ010000130">
    <property type="protein sequence ID" value="KAK9795217.1"/>
    <property type="molecule type" value="Genomic_DNA"/>
</dbReference>
<comment type="caution">
    <text evidence="2">The sequence shown here is derived from an EMBL/GenBank/DDBJ whole genome shotgun (WGS) entry which is preliminary data.</text>
</comment>
<dbReference type="Proteomes" id="UP001465755">
    <property type="component" value="Unassembled WGS sequence"/>
</dbReference>
<sequence length="89" mass="9977">MTEAQLKEAISLGERIASGKADLVLLDQKSLKARGKGQTKYAKRGKQQRESAGDDSERQQPPKKKVDREQTPPSTTCKTKHRDKSLQTR</sequence>